<protein>
    <submittedName>
        <fullName evidence="1">Uncharacterized protein</fullName>
    </submittedName>
</protein>
<sequence length="257" mass="28405">MLKIFRVNSWVSACVVSNLLLTLLTPLTAYGGKQLNESIAFSSCFGLGLPVNTDELRKYGSLKNIGDVFEAFALRSIGIRKYTGPIIYSSLRDRETKGGIKNVEPDGYTTLFLLIKDETTNQVIKQYSFPNSIIFDAKAVNTRMPYSYSEHQLAGYIDILSRSPAATGTLSNGQRATPRLVLLTSADAIVGENLKEFATQQGVAIYQQIVCTNFTGIPKLTDLIMGRPINLNPNVYTSKRAKPNNFEIRSIPSSLYK</sequence>
<dbReference type="Proteomes" id="UP000076925">
    <property type="component" value="Unassembled WGS sequence"/>
</dbReference>
<reference evidence="1 2" key="1">
    <citation type="journal article" date="2013" name="Genome Biol. Evol.">
        <title>Genomes of Stigonematalean cyanobacteria (subsection V) and the evolution of oxygenic photosynthesis from prokaryotes to plastids.</title>
        <authorList>
            <person name="Dagan T."/>
            <person name="Roettger M."/>
            <person name="Stucken K."/>
            <person name="Landan G."/>
            <person name="Koch R."/>
            <person name="Major P."/>
            <person name="Gould S.B."/>
            <person name="Goremykin V.V."/>
            <person name="Rippka R."/>
            <person name="Tandeau de Marsac N."/>
            <person name="Gugger M."/>
            <person name="Lockhart P.J."/>
            <person name="Allen J.F."/>
            <person name="Brune I."/>
            <person name="Maus I."/>
            <person name="Puhler A."/>
            <person name="Martin W.F."/>
        </authorList>
    </citation>
    <scope>NUCLEOTIDE SEQUENCE [LARGE SCALE GENOMIC DNA]</scope>
    <source>
        <strain evidence="1 2">PCC 7110</strain>
    </source>
</reference>
<keyword evidence="2" id="KW-1185">Reference proteome</keyword>
<comment type="caution">
    <text evidence="1">The sequence shown here is derived from an EMBL/GenBank/DDBJ whole genome shotgun (WGS) entry which is preliminary data.</text>
</comment>
<dbReference type="RefSeq" id="WP_017748849.1">
    <property type="nucleotide sequence ID" value="NZ_KQ976354.1"/>
</dbReference>
<organism evidence="1 2">
    <name type="scientific">Scytonema hofmannii PCC 7110</name>
    <dbReference type="NCBI Taxonomy" id="128403"/>
    <lineage>
        <taxon>Bacteria</taxon>
        <taxon>Bacillati</taxon>
        <taxon>Cyanobacteriota</taxon>
        <taxon>Cyanophyceae</taxon>
        <taxon>Nostocales</taxon>
        <taxon>Scytonemataceae</taxon>
        <taxon>Scytonema</taxon>
    </lineage>
</organism>
<dbReference type="EMBL" id="ANNX02000021">
    <property type="protein sequence ID" value="KYC41330.1"/>
    <property type="molecule type" value="Genomic_DNA"/>
</dbReference>
<accession>A0A139X9G4</accession>
<gene>
    <name evidence="1" type="ORF">WA1_21725</name>
</gene>
<name>A0A139X9G4_9CYAN</name>
<evidence type="ECO:0000313" key="2">
    <source>
        <dbReference type="Proteomes" id="UP000076925"/>
    </source>
</evidence>
<dbReference type="AlphaFoldDB" id="A0A139X9G4"/>
<proteinExistence type="predicted"/>
<evidence type="ECO:0000313" key="1">
    <source>
        <dbReference type="EMBL" id="KYC41330.1"/>
    </source>
</evidence>
<dbReference type="OrthoDB" id="581378at2"/>